<evidence type="ECO:0000256" key="3">
    <source>
        <dbReference type="ARBA" id="ARBA00012154"/>
    </source>
</evidence>
<keyword evidence="4" id="KW-0028">Amino-acid biosynthesis</keyword>
<keyword evidence="9" id="KW-0057">Aromatic amino acid biosynthesis</keyword>
<dbReference type="GO" id="GO:0005524">
    <property type="term" value="F:ATP binding"/>
    <property type="evidence" value="ECO:0007669"/>
    <property type="project" value="UniProtKB-KW"/>
</dbReference>
<dbReference type="Gene3D" id="3.40.50.300">
    <property type="entry name" value="P-loop containing nucleotide triphosphate hydrolases"/>
    <property type="match status" value="1"/>
</dbReference>
<keyword evidence="6" id="KW-0547">Nucleotide-binding</keyword>
<dbReference type="PROSITE" id="PS01128">
    <property type="entry name" value="SHIKIMATE_KINASE"/>
    <property type="match status" value="1"/>
</dbReference>
<evidence type="ECO:0000256" key="10">
    <source>
        <dbReference type="ARBA" id="ARBA00048567"/>
    </source>
</evidence>
<proteinExistence type="inferred from homology"/>
<evidence type="ECO:0000256" key="6">
    <source>
        <dbReference type="ARBA" id="ARBA00022741"/>
    </source>
</evidence>
<protein>
    <recommendedName>
        <fullName evidence="3">shikimate kinase</fullName>
        <ecNumber evidence="3">2.7.1.71</ecNumber>
    </recommendedName>
</protein>
<dbReference type="CDD" id="cd00464">
    <property type="entry name" value="SK"/>
    <property type="match status" value="1"/>
</dbReference>
<dbReference type="AlphaFoldDB" id="A0A381YBK4"/>
<gene>
    <name evidence="11" type="ORF">METZ01_LOCUS127239</name>
</gene>
<dbReference type="GO" id="GO:0008652">
    <property type="term" value="P:amino acid biosynthetic process"/>
    <property type="evidence" value="ECO:0007669"/>
    <property type="project" value="UniProtKB-KW"/>
</dbReference>
<dbReference type="EC" id="2.7.1.71" evidence="3"/>
<comment type="similarity">
    <text evidence="2">Belongs to the shikimate kinase family.</text>
</comment>
<evidence type="ECO:0000256" key="7">
    <source>
        <dbReference type="ARBA" id="ARBA00022777"/>
    </source>
</evidence>
<evidence type="ECO:0000256" key="1">
    <source>
        <dbReference type="ARBA" id="ARBA00004842"/>
    </source>
</evidence>
<dbReference type="GO" id="GO:0009423">
    <property type="term" value="P:chorismate biosynthetic process"/>
    <property type="evidence" value="ECO:0007669"/>
    <property type="project" value="UniProtKB-UniPathway"/>
</dbReference>
<evidence type="ECO:0000256" key="9">
    <source>
        <dbReference type="ARBA" id="ARBA00023141"/>
    </source>
</evidence>
<name>A0A381YBK4_9ZZZZ</name>
<dbReference type="PRINTS" id="PR01100">
    <property type="entry name" value="SHIKIMTKNASE"/>
</dbReference>
<evidence type="ECO:0000313" key="11">
    <source>
        <dbReference type="EMBL" id="SVA74385.1"/>
    </source>
</evidence>
<dbReference type="PANTHER" id="PTHR21087">
    <property type="entry name" value="SHIKIMATE KINASE"/>
    <property type="match status" value="1"/>
</dbReference>
<dbReference type="GO" id="GO:0009073">
    <property type="term" value="P:aromatic amino acid family biosynthetic process"/>
    <property type="evidence" value="ECO:0007669"/>
    <property type="project" value="UniProtKB-KW"/>
</dbReference>
<evidence type="ECO:0000256" key="2">
    <source>
        <dbReference type="ARBA" id="ARBA00006997"/>
    </source>
</evidence>
<dbReference type="Pfam" id="PF01202">
    <property type="entry name" value="SKI"/>
    <property type="match status" value="1"/>
</dbReference>
<evidence type="ECO:0000256" key="5">
    <source>
        <dbReference type="ARBA" id="ARBA00022679"/>
    </source>
</evidence>
<sequence>MCDKLNIFLIGPMGSGKSSVGKRLAKELGLQFFDSDAEIEQRTGVDISYIFEKEGENGFRTREKNIIAEFVQKKGLVLATGGGSVIDEENRQKLSKNGTVVYLKTSVDQQLKRTKNTHTRPLLAHKPPKEILEHLQTIREPLYEEIADILVDTDGCRMNTVVTNVLNILMERNLIPLQK</sequence>
<accession>A0A381YBK4</accession>
<reference evidence="11" key="1">
    <citation type="submission" date="2018-05" db="EMBL/GenBank/DDBJ databases">
        <authorList>
            <person name="Lanie J.A."/>
            <person name="Ng W.-L."/>
            <person name="Kazmierczak K.M."/>
            <person name="Andrzejewski T.M."/>
            <person name="Davidsen T.M."/>
            <person name="Wayne K.J."/>
            <person name="Tettelin H."/>
            <person name="Glass J.I."/>
            <person name="Rusch D."/>
            <person name="Podicherti R."/>
            <person name="Tsui H.-C.T."/>
            <person name="Winkler M.E."/>
        </authorList>
    </citation>
    <scope>NUCLEOTIDE SEQUENCE</scope>
</reference>
<dbReference type="NCBIfam" id="NF003456">
    <property type="entry name" value="PRK05057.1"/>
    <property type="match status" value="1"/>
</dbReference>
<dbReference type="InterPro" id="IPR027417">
    <property type="entry name" value="P-loop_NTPase"/>
</dbReference>
<dbReference type="InterPro" id="IPR023000">
    <property type="entry name" value="Shikimate_kinase_CS"/>
</dbReference>
<evidence type="ECO:0000256" key="4">
    <source>
        <dbReference type="ARBA" id="ARBA00022605"/>
    </source>
</evidence>
<comment type="catalytic activity">
    <reaction evidence="10">
        <text>shikimate + ATP = 3-phosphoshikimate + ADP + H(+)</text>
        <dbReference type="Rhea" id="RHEA:13121"/>
        <dbReference type="ChEBI" id="CHEBI:15378"/>
        <dbReference type="ChEBI" id="CHEBI:30616"/>
        <dbReference type="ChEBI" id="CHEBI:36208"/>
        <dbReference type="ChEBI" id="CHEBI:145989"/>
        <dbReference type="ChEBI" id="CHEBI:456216"/>
        <dbReference type="EC" id="2.7.1.71"/>
    </reaction>
</comment>
<dbReference type="SUPFAM" id="SSF52540">
    <property type="entry name" value="P-loop containing nucleoside triphosphate hydrolases"/>
    <property type="match status" value="1"/>
</dbReference>
<keyword evidence="5" id="KW-0808">Transferase</keyword>
<dbReference type="InterPro" id="IPR031322">
    <property type="entry name" value="Shikimate/glucono_kinase"/>
</dbReference>
<dbReference type="InterPro" id="IPR000623">
    <property type="entry name" value="Shikimate_kinase/TSH1"/>
</dbReference>
<keyword evidence="8" id="KW-0067">ATP-binding</keyword>
<dbReference type="GO" id="GO:0004765">
    <property type="term" value="F:shikimate kinase activity"/>
    <property type="evidence" value="ECO:0007669"/>
    <property type="project" value="UniProtKB-EC"/>
</dbReference>
<dbReference type="UniPathway" id="UPA00053">
    <property type="reaction ID" value="UER00088"/>
</dbReference>
<dbReference type="HAMAP" id="MF_00109">
    <property type="entry name" value="Shikimate_kinase"/>
    <property type="match status" value="1"/>
</dbReference>
<dbReference type="PANTHER" id="PTHR21087:SF16">
    <property type="entry name" value="SHIKIMATE KINASE 1, CHLOROPLASTIC"/>
    <property type="match status" value="1"/>
</dbReference>
<keyword evidence="7" id="KW-0418">Kinase</keyword>
<organism evidence="11">
    <name type="scientific">marine metagenome</name>
    <dbReference type="NCBI Taxonomy" id="408172"/>
    <lineage>
        <taxon>unclassified sequences</taxon>
        <taxon>metagenomes</taxon>
        <taxon>ecological metagenomes</taxon>
    </lineage>
</organism>
<dbReference type="EMBL" id="UINC01017835">
    <property type="protein sequence ID" value="SVA74385.1"/>
    <property type="molecule type" value="Genomic_DNA"/>
</dbReference>
<evidence type="ECO:0000256" key="8">
    <source>
        <dbReference type="ARBA" id="ARBA00022840"/>
    </source>
</evidence>
<comment type="pathway">
    <text evidence="1">Metabolic intermediate biosynthesis; chorismate biosynthesis; chorismate from D-erythrose 4-phosphate and phosphoenolpyruvate: step 5/7.</text>
</comment>
<dbReference type="GO" id="GO:0005829">
    <property type="term" value="C:cytosol"/>
    <property type="evidence" value="ECO:0007669"/>
    <property type="project" value="TreeGrafter"/>
</dbReference>